<proteinExistence type="inferred from homology"/>
<dbReference type="Proteomes" id="UP000184031">
    <property type="component" value="Unassembled WGS sequence"/>
</dbReference>
<dbReference type="Proteomes" id="UP000198940">
    <property type="component" value="Unassembled WGS sequence"/>
</dbReference>
<dbReference type="CDD" id="cd00293">
    <property type="entry name" value="USP-like"/>
    <property type="match status" value="1"/>
</dbReference>
<organism evidence="4 5">
    <name type="scientific">Flagellimonas taeanensis</name>
    <dbReference type="NCBI Taxonomy" id="1005926"/>
    <lineage>
        <taxon>Bacteria</taxon>
        <taxon>Pseudomonadati</taxon>
        <taxon>Bacteroidota</taxon>
        <taxon>Flavobacteriia</taxon>
        <taxon>Flavobacteriales</taxon>
        <taxon>Flavobacteriaceae</taxon>
        <taxon>Flagellimonas</taxon>
    </lineage>
</organism>
<keyword evidence="6" id="KW-1185">Reference proteome</keyword>
<dbReference type="RefSeq" id="WP_072878877.1">
    <property type="nucleotide sequence ID" value="NZ_FOKU01000013.1"/>
</dbReference>
<evidence type="ECO:0000256" key="1">
    <source>
        <dbReference type="ARBA" id="ARBA00008791"/>
    </source>
</evidence>
<feature type="domain" description="UspA" evidence="2">
    <location>
        <begin position="1"/>
        <end position="142"/>
    </location>
</feature>
<dbReference type="EMBL" id="FRAT01000004">
    <property type="protein sequence ID" value="SHK71074.1"/>
    <property type="molecule type" value="Genomic_DNA"/>
</dbReference>
<reference evidence="4 5" key="1">
    <citation type="submission" date="2016-11" db="EMBL/GenBank/DDBJ databases">
        <authorList>
            <person name="Varghese N."/>
            <person name="Submissions S."/>
        </authorList>
    </citation>
    <scope>NUCLEOTIDE SEQUENCE [LARGE SCALE GENOMIC DNA]</scope>
    <source>
        <strain evidence="4 5">CGMCC 1.12174</strain>
        <strain evidence="3 6">DSM 26351</strain>
    </source>
</reference>
<evidence type="ECO:0000313" key="6">
    <source>
        <dbReference type="Proteomes" id="UP000198940"/>
    </source>
</evidence>
<dbReference type="Gene3D" id="3.40.50.12370">
    <property type="match status" value="1"/>
</dbReference>
<dbReference type="AlphaFoldDB" id="A0A1M6UPF9"/>
<gene>
    <name evidence="3" type="ORF">SAMN04487891_11353</name>
    <name evidence="4" type="ORF">SAMN05216293_1713</name>
</gene>
<sequence>MKNILVPTDFSENSKNALKYAQMLFGLLECNFYVLYVGTLLDVKADTEALVDIGDGPTGSTKQQLQELLDESRKHSTNADHSFYALHEYGFFIPTIKRHLEEKEIDLIVMGTKGVSGLKEKVVGSTAGDVIIKVQCNTLLVPSEVEYTKPMEIAFPTDFNIFYSHGMLRSMSEMMYLGKGNFRIMNAKKEGVELNMEQKGNKEFLLDYMEETFPDRYSFHSLTNKSAKLAIQCFVESRNIDMMVMVAKNLNFIQQILFDSLTEKISFHTKIPFYVIHE</sequence>
<dbReference type="PANTHER" id="PTHR46268">
    <property type="entry name" value="STRESS RESPONSE PROTEIN NHAX"/>
    <property type="match status" value="1"/>
</dbReference>
<dbReference type="SUPFAM" id="SSF52402">
    <property type="entry name" value="Adenine nucleotide alpha hydrolases-like"/>
    <property type="match status" value="2"/>
</dbReference>
<dbReference type="EMBL" id="FOKU01000013">
    <property type="protein sequence ID" value="SFC54235.1"/>
    <property type="molecule type" value="Genomic_DNA"/>
</dbReference>
<evidence type="ECO:0000313" key="3">
    <source>
        <dbReference type="EMBL" id="SFC54235.1"/>
    </source>
</evidence>
<dbReference type="InterPro" id="IPR006016">
    <property type="entry name" value="UspA"/>
</dbReference>
<dbReference type="STRING" id="1055723.SAMN05216293_1713"/>
<comment type="similarity">
    <text evidence="1">Belongs to the universal stress protein A family.</text>
</comment>
<dbReference type="PRINTS" id="PR01438">
    <property type="entry name" value="UNVRSLSTRESS"/>
</dbReference>
<evidence type="ECO:0000313" key="4">
    <source>
        <dbReference type="EMBL" id="SHK71074.1"/>
    </source>
</evidence>
<accession>A0A1M6UPF9</accession>
<evidence type="ECO:0000313" key="5">
    <source>
        <dbReference type="Proteomes" id="UP000184031"/>
    </source>
</evidence>
<dbReference type="PANTHER" id="PTHR46268:SF6">
    <property type="entry name" value="UNIVERSAL STRESS PROTEIN UP12"/>
    <property type="match status" value="1"/>
</dbReference>
<evidence type="ECO:0000259" key="2">
    <source>
        <dbReference type="Pfam" id="PF00582"/>
    </source>
</evidence>
<comment type="caution">
    <text evidence="4">The sequence shown here is derived from an EMBL/GenBank/DDBJ whole genome shotgun (WGS) entry which is preliminary data.</text>
</comment>
<dbReference type="OrthoDB" id="9788959at2"/>
<name>A0A1M6UPF9_9FLAO</name>
<dbReference type="InterPro" id="IPR006015">
    <property type="entry name" value="Universal_stress_UspA"/>
</dbReference>
<protein>
    <submittedName>
        <fullName evidence="4">Nucleotide-binding universal stress protein, UspA family</fullName>
    </submittedName>
</protein>
<dbReference type="Pfam" id="PF00582">
    <property type="entry name" value="Usp"/>
    <property type="match status" value="1"/>
</dbReference>